<dbReference type="InterPro" id="IPR001194">
    <property type="entry name" value="cDENN_dom"/>
</dbReference>
<organism evidence="2 3">
    <name type="scientific">Mytilus coruscus</name>
    <name type="common">Sea mussel</name>
    <dbReference type="NCBI Taxonomy" id="42192"/>
    <lineage>
        <taxon>Eukaryota</taxon>
        <taxon>Metazoa</taxon>
        <taxon>Spiralia</taxon>
        <taxon>Lophotrochozoa</taxon>
        <taxon>Mollusca</taxon>
        <taxon>Bivalvia</taxon>
        <taxon>Autobranchia</taxon>
        <taxon>Pteriomorphia</taxon>
        <taxon>Mytilida</taxon>
        <taxon>Mytiloidea</taxon>
        <taxon>Mytilidae</taxon>
        <taxon>Mytilinae</taxon>
        <taxon>Mytilus</taxon>
    </lineage>
</organism>
<dbReference type="InterPro" id="IPR005112">
    <property type="entry name" value="dDENN_dom"/>
</dbReference>
<dbReference type="PANTHER" id="PTHR12296">
    <property type="entry name" value="DENN DOMAIN-CONTAINING PROTEIN 4"/>
    <property type="match status" value="1"/>
</dbReference>
<dbReference type="Pfam" id="PF03456">
    <property type="entry name" value="uDENN"/>
    <property type="match status" value="1"/>
</dbReference>
<feature type="domain" description="UDENN" evidence="1">
    <location>
        <begin position="120"/>
        <end position="611"/>
    </location>
</feature>
<dbReference type="EMBL" id="CACVKT020003838">
    <property type="protein sequence ID" value="CAC5386062.1"/>
    <property type="molecule type" value="Genomic_DNA"/>
</dbReference>
<dbReference type="PROSITE" id="PS50211">
    <property type="entry name" value="DENN"/>
    <property type="match status" value="1"/>
</dbReference>
<name>A0A6J8BQW4_MYTCO</name>
<keyword evidence="3" id="KW-1185">Reference proteome</keyword>
<evidence type="ECO:0000259" key="1">
    <source>
        <dbReference type="PROSITE" id="PS50211"/>
    </source>
</evidence>
<dbReference type="OrthoDB" id="6019893at2759"/>
<dbReference type="AlphaFoldDB" id="A0A6J8BQW4"/>
<proteinExistence type="predicted"/>
<dbReference type="SMART" id="SM00799">
    <property type="entry name" value="DENN"/>
    <property type="match status" value="1"/>
</dbReference>
<dbReference type="Proteomes" id="UP000507470">
    <property type="component" value="Unassembled WGS sequence"/>
</dbReference>
<gene>
    <name evidence="2" type="ORF">MCOR_21544</name>
</gene>
<dbReference type="Gene3D" id="3.30.450.200">
    <property type="match status" value="1"/>
</dbReference>
<dbReference type="GO" id="GO:0031410">
    <property type="term" value="C:cytoplasmic vesicle"/>
    <property type="evidence" value="ECO:0007669"/>
    <property type="project" value="TreeGrafter"/>
</dbReference>
<dbReference type="SMART" id="SM00801">
    <property type="entry name" value="dDENN"/>
    <property type="match status" value="1"/>
</dbReference>
<dbReference type="GO" id="GO:0032483">
    <property type="term" value="P:regulation of Rab protein signal transduction"/>
    <property type="evidence" value="ECO:0007669"/>
    <property type="project" value="TreeGrafter"/>
</dbReference>
<evidence type="ECO:0000313" key="3">
    <source>
        <dbReference type="Proteomes" id="UP000507470"/>
    </source>
</evidence>
<reference evidence="2 3" key="1">
    <citation type="submission" date="2020-06" db="EMBL/GenBank/DDBJ databases">
        <authorList>
            <person name="Li R."/>
            <person name="Bekaert M."/>
        </authorList>
    </citation>
    <scope>NUCLEOTIDE SEQUENCE [LARGE SCALE GENOMIC DNA]</scope>
    <source>
        <strain evidence="3">wild</strain>
    </source>
</reference>
<dbReference type="InterPro" id="IPR005113">
    <property type="entry name" value="uDENN_dom"/>
</dbReference>
<dbReference type="Gene3D" id="3.40.50.11500">
    <property type="match status" value="1"/>
</dbReference>
<dbReference type="InterPro" id="IPR037516">
    <property type="entry name" value="Tripartite_DENN"/>
</dbReference>
<dbReference type="InterPro" id="IPR043153">
    <property type="entry name" value="DENN_C"/>
</dbReference>
<dbReference type="InterPro" id="IPR051696">
    <property type="entry name" value="DENN_Domain_GEFs"/>
</dbReference>
<evidence type="ECO:0000313" key="2">
    <source>
        <dbReference type="EMBL" id="CAC5386062.1"/>
    </source>
</evidence>
<protein>
    <submittedName>
        <fullName evidence="2">DENND3</fullName>
    </submittedName>
</protein>
<accession>A0A6J8BQW4</accession>
<sequence length="677" mass="78467">MSGRKLVEDKDGIHFVNSFVDLLLVIGLDDNSGLIPYDGKEEDSITLEDLFLIQYEPQVLSAASSKVMMHFFPHARQDLNYPRIRRQLKDDYIYQCTAMRSIDNLTHSRFHKTVNVSRHTAPVSVSRHMSVRGTTIKKNKMTTSVPEFPVSEEVIKSITTFCYPDGMKVFPEKLENFVHFLVLTDIMGNKTYATCLTFNRRFIIEKEEKSKIWMNLDTSSDDLEKQQVRCYIPHCCVLISKFPYFTVMKDALSYMVSRMEADPEEMYSHIKDITHTLTMSLFSLDCTWYPVPEEMYSHIKDITHTLTMTPVPLAGRLALEVEIDGESLFLYPPEKPDKPVIDIPLHLVFLCFNTNEILKILSAILLEERIVFISSSYALLTTIMQSFLYFILPFEWRYSFVPILTIEALELLEAPGTFMMGCHKIHRKEVEQIEGVVVVDIDEGSVAVNPVIEMTTNQSDSIESLRDIPEIPDEAAKLFSKVCKRALYQHDLVELQSRVTKVFSKVCKRALYQHDLVELQRPVCFDIRKRRKMEKLKVQQLNSDITAGCLELMVNLYRGVMSEIRLEHQRFNKQAFLDSIQGLDKKFYERALNTDMFKIFLKDRMSEKQDYWSQLEVLTRPQVKKAGGSDKLATRRAQLKKQVSVTFLPSLLTRIFDFNTIDQLSVCWQVSHYRSAI</sequence>
<dbReference type="GO" id="GO:0005085">
    <property type="term" value="F:guanyl-nucleotide exchange factor activity"/>
    <property type="evidence" value="ECO:0007669"/>
    <property type="project" value="UniProtKB-ARBA"/>
</dbReference>
<dbReference type="PANTHER" id="PTHR12296:SF21">
    <property type="entry name" value="DENN DOMAIN-CONTAINING PROTEIN 3"/>
    <property type="match status" value="1"/>
</dbReference>
<dbReference type="Pfam" id="PF02141">
    <property type="entry name" value="DENN"/>
    <property type="match status" value="1"/>
</dbReference>